<accession>F8GNK9</accession>
<dbReference type="InterPro" id="IPR036390">
    <property type="entry name" value="WH_DNA-bd_sf"/>
</dbReference>
<dbReference type="InterPro" id="IPR000524">
    <property type="entry name" value="Tscrpt_reg_HTH_GntR"/>
</dbReference>
<dbReference type="CDD" id="cd07377">
    <property type="entry name" value="WHTH_GntR"/>
    <property type="match status" value="1"/>
</dbReference>
<dbReference type="EMBL" id="CP002878">
    <property type="protein sequence ID" value="AEI79102.1"/>
    <property type="molecule type" value="Genomic_DNA"/>
</dbReference>
<keyword evidence="1" id="KW-0805">Transcription regulation</keyword>
<organism evidence="6 7">
    <name type="scientific">Cupriavidus necator (strain ATCC 43291 / DSM 13513 / CCUG 52238 / LMG 8453 / N-1)</name>
    <name type="common">Ralstonia eutropha</name>
    <dbReference type="NCBI Taxonomy" id="1042878"/>
    <lineage>
        <taxon>Bacteria</taxon>
        <taxon>Pseudomonadati</taxon>
        <taxon>Pseudomonadota</taxon>
        <taxon>Betaproteobacteria</taxon>
        <taxon>Burkholderiales</taxon>
        <taxon>Burkholderiaceae</taxon>
        <taxon>Cupriavidus</taxon>
    </lineage>
</organism>
<dbReference type="PANTHER" id="PTHR43537">
    <property type="entry name" value="TRANSCRIPTIONAL REGULATOR, GNTR FAMILY"/>
    <property type="match status" value="1"/>
</dbReference>
<dbReference type="SUPFAM" id="SSF48008">
    <property type="entry name" value="GntR ligand-binding domain-like"/>
    <property type="match status" value="1"/>
</dbReference>
<dbReference type="KEGG" id="cnc:CNE_2c01100"/>
<feature type="compositionally biased region" description="Polar residues" evidence="4">
    <location>
        <begin position="1"/>
        <end position="22"/>
    </location>
</feature>
<dbReference type="Gene3D" id="1.20.120.530">
    <property type="entry name" value="GntR ligand-binding domain-like"/>
    <property type="match status" value="1"/>
</dbReference>
<proteinExistence type="predicted"/>
<dbReference type="SMART" id="SM00895">
    <property type="entry name" value="FCD"/>
    <property type="match status" value="1"/>
</dbReference>
<dbReference type="GO" id="GO:0003677">
    <property type="term" value="F:DNA binding"/>
    <property type="evidence" value="ECO:0007669"/>
    <property type="project" value="UniProtKB-KW"/>
</dbReference>
<dbReference type="InterPro" id="IPR011711">
    <property type="entry name" value="GntR_C"/>
</dbReference>
<dbReference type="AlphaFoldDB" id="F8GNK9"/>
<evidence type="ECO:0000313" key="6">
    <source>
        <dbReference type="EMBL" id="AEI79102.1"/>
    </source>
</evidence>
<dbReference type="HOGENOM" id="CLU_017584_9_1_4"/>
<evidence type="ECO:0000256" key="3">
    <source>
        <dbReference type="ARBA" id="ARBA00023163"/>
    </source>
</evidence>
<sequence>MRPSRTGQVRETPPVSTMPNSTPAQSVPPVPAPQAPLRRRGRTLAEEVVQALGEEIRQGQLKPGNKLPTESEIMASMGVSRTVVREALSRLQASGLVETRHGIGTFVLARAAEAPSPFRIGPDALGTAMDVMAMLEFRVSLEAEAAGLAASRRTDAQLAAMRQALDELKRSAGAGNDAVESDFAFHLAIARATGNRYFTDIMGHLGTMVIPRSRLQVSTPEREQYLERVSIEHENIYDAIERRDPDGAKAAMRMHLTNSRERLRKASGTAAAQG</sequence>
<keyword evidence="2" id="KW-0238">DNA-binding</keyword>
<dbReference type="GO" id="GO:0003700">
    <property type="term" value="F:DNA-binding transcription factor activity"/>
    <property type="evidence" value="ECO:0007669"/>
    <property type="project" value="InterPro"/>
</dbReference>
<dbReference type="Pfam" id="PF07729">
    <property type="entry name" value="FCD"/>
    <property type="match status" value="1"/>
</dbReference>
<evidence type="ECO:0000256" key="2">
    <source>
        <dbReference type="ARBA" id="ARBA00023125"/>
    </source>
</evidence>
<dbReference type="InterPro" id="IPR008920">
    <property type="entry name" value="TF_FadR/GntR_C"/>
</dbReference>
<dbReference type="Gene3D" id="1.10.10.10">
    <property type="entry name" value="Winged helix-like DNA-binding domain superfamily/Winged helix DNA-binding domain"/>
    <property type="match status" value="1"/>
</dbReference>
<evidence type="ECO:0000259" key="5">
    <source>
        <dbReference type="PROSITE" id="PS50949"/>
    </source>
</evidence>
<dbReference type="Pfam" id="PF00392">
    <property type="entry name" value="GntR"/>
    <property type="match status" value="1"/>
</dbReference>
<dbReference type="SMART" id="SM00345">
    <property type="entry name" value="HTH_GNTR"/>
    <property type="match status" value="1"/>
</dbReference>
<dbReference type="InterPro" id="IPR036388">
    <property type="entry name" value="WH-like_DNA-bd_sf"/>
</dbReference>
<keyword evidence="3" id="KW-0804">Transcription</keyword>
<evidence type="ECO:0000256" key="4">
    <source>
        <dbReference type="SAM" id="MobiDB-lite"/>
    </source>
</evidence>
<evidence type="ECO:0000313" key="7">
    <source>
        <dbReference type="Proteomes" id="UP000006798"/>
    </source>
</evidence>
<feature type="domain" description="HTH gntR-type" evidence="5">
    <location>
        <begin position="42"/>
        <end position="110"/>
    </location>
</feature>
<reference evidence="6 7" key="1">
    <citation type="journal article" date="2011" name="J. Bacteriol.">
        <title>Complete genome sequence of the type strain Cupriavidus necator N-1.</title>
        <authorList>
            <person name="Poehlein A."/>
            <person name="Kusian B."/>
            <person name="Friedrich B."/>
            <person name="Daniel R."/>
            <person name="Bowien B."/>
        </authorList>
    </citation>
    <scope>NUCLEOTIDE SEQUENCE [LARGE SCALE GENOMIC DNA]</scope>
    <source>
        <strain evidence="7">ATCC 43291 / DSM 13513 / CCUG 52238 / LMG 8453 / N-1</strain>
    </source>
</reference>
<protein>
    <submittedName>
        <fullName evidence="6">Transcriptional regulator GntR family</fullName>
    </submittedName>
</protein>
<dbReference type="PANTHER" id="PTHR43537:SF5">
    <property type="entry name" value="UXU OPERON TRANSCRIPTIONAL REGULATOR"/>
    <property type="match status" value="1"/>
</dbReference>
<dbReference type="Proteomes" id="UP000006798">
    <property type="component" value="Chromosome 2"/>
</dbReference>
<dbReference type="PRINTS" id="PR00035">
    <property type="entry name" value="HTHGNTR"/>
</dbReference>
<feature type="region of interest" description="Disordered" evidence="4">
    <location>
        <begin position="1"/>
        <end position="39"/>
    </location>
</feature>
<gene>
    <name evidence="6" type="ordered locus">CNE_2c01100</name>
</gene>
<dbReference type="PROSITE" id="PS50949">
    <property type="entry name" value="HTH_GNTR"/>
    <property type="match status" value="1"/>
</dbReference>
<evidence type="ECO:0000256" key="1">
    <source>
        <dbReference type="ARBA" id="ARBA00023015"/>
    </source>
</evidence>
<name>F8GNK9_CUPNN</name>
<dbReference type="SUPFAM" id="SSF46785">
    <property type="entry name" value="Winged helix' DNA-binding domain"/>
    <property type="match status" value="1"/>
</dbReference>